<sequence length="186" mass="19259">MNRLSLASLASVSATALLALSVSAHAQTAAPAATTAGATQELHAADKSFIADGTQTVATQRDAARIADSRSTDREVKAFAEQLVADYTKLSNSMRAASPRGVDVPRDDPDAAVLSSINNLRGADFDKTYIEQVALAGQQKTLSAFQAEIASGRDAGLKKAATEGLPVIQADIAKAKELAARKHLAG</sequence>
<evidence type="ECO:0000256" key="1">
    <source>
        <dbReference type="SAM" id="SignalP"/>
    </source>
</evidence>
<dbReference type="GeneID" id="61304037"/>
<dbReference type="RefSeq" id="WP_065058896.1">
    <property type="nucleotide sequence ID" value="NZ_CADFGN010000012.1"/>
</dbReference>
<keyword evidence="1" id="KW-0732">Signal</keyword>
<evidence type="ECO:0000313" key="4">
    <source>
        <dbReference type="Proteomes" id="UP000183529"/>
    </source>
</evidence>
<dbReference type="AlphaFoldDB" id="A0A1A5XIK2"/>
<feature type="signal peptide" evidence="1">
    <location>
        <begin position="1"/>
        <end position="26"/>
    </location>
</feature>
<dbReference type="Proteomes" id="UP000183529">
    <property type="component" value="Unassembled WGS sequence"/>
</dbReference>
<evidence type="ECO:0000313" key="3">
    <source>
        <dbReference type="EMBL" id="SEK04965.1"/>
    </source>
</evidence>
<dbReference type="InterPro" id="IPR025419">
    <property type="entry name" value="DUF4142"/>
</dbReference>
<feature type="domain" description="DUF4142" evidence="2">
    <location>
        <begin position="45"/>
        <end position="178"/>
    </location>
</feature>
<dbReference type="InterPro" id="IPR012347">
    <property type="entry name" value="Ferritin-like"/>
</dbReference>
<evidence type="ECO:0000259" key="2">
    <source>
        <dbReference type="Pfam" id="PF13628"/>
    </source>
</evidence>
<gene>
    <name evidence="3" type="ORF">SAMN05216550_114139</name>
</gene>
<accession>A0A1A5XIK2</accession>
<name>A0A1A5XIK2_9BURK</name>
<dbReference type="Pfam" id="PF13628">
    <property type="entry name" value="DUF4142"/>
    <property type="match status" value="1"/>
</dbReference>
<dbReference type="PANTHER" id="PTHR38593:SF1">
    <property type="entry name" value="BLR2558 PROTEIN"/>
    <property type="match status" value="1"/>
</dbReference>
<dbReference type="PANTHER" id="PTHR38593">
    <property type="entry name" value="BLR2558 PROTEIN"/>
    <property type="match status" value="1"/>
</dbReference>
<feature type="chain" id="PRO_5015053663" evidence="1">
    <location>
        <begin position="27"/>
        <end position="186"/>
    </location>
</feature>
<dbReference type="OrthoDB" id="118677at2"/>
<reference evidence="3 4" key="1">
    <citation type="submission" date="2016-10" db="EMBL/GenBank/DDBJ databases">
        <authorList>
            <person name="Varghese N."/>
            <person name="Submissions S."/>
        </authorList>
    </citation>
    <scope>NUCLEOTIDE SEQUENCE [LARGE SCALE GENOMIC DNA]</scope>
    <source>
        <strain evidence="3 4">LMG 22274</strain>
    </source>
</reference>
<dbReference type="Gene3D" id="1.20.1260.10">
    <property type="match status" value="1"/>
</dbReference>
<dbReference type="EMBL" id="FNZM01000014">
    <property type="protein sequence ID" value="SEK04965.1"/>
    <property type="molecule type" value="Genomic_DNA"/>
</dbReference>
<comment type="caution">
    <text evidence="3">The sequence shown here is derived from an EMBL/GenBank/DDBJ whole genome shotgun (WGS) entry which is preliminary data.</text>
</comment>
<organism evidence="3 4">
    <name type="scientific">Paraburkholderia tropica</name>
    <dbReference type="NCBI Taxonomy" id="92647"/>
    <lineage>
        <taxon>Bacteria</taxon>
        <taxon>Pseudomonadati</taxon>
        <taxon>Pseudomonadota</taxon>
        <taxon>Betaproteobacteria</taxon>
        <taxon>Burkholderiales</taxon>
        <taxon>Burkholderiaceae</taxon>
        <taxon>Paraburkholderia</taxon>
    </lineage>
</organism>
<protein>
    <submittedName>
        <fullName evidence="3">Predicted outer membrane protein</fullName>
    </submittedName>
</protein>
<proteinExistence type="predicted"/>